<organism evidence="2 3">
    <name type="scientific">Macrostomum lignano</name>
    <dbReference type="NCBI Taxonomy" id="282301"/>
    <lineage>
        <taxon>Eukaryota</taxon>
        <taxon>Metazoa</taxon>
        <taxon>Spiralia</taxon>
        <taxon>Lophotrochozoa</taxon>
        <taxon>Platyhelminthes</taxon>
        <taxon>Rhabditophora</taxon>
        <taxon>Macrostomorpha</taxon>
        <taxon>Macrostomida</taxon>
        <taxon>Macrostomidae</taxon>
        <taxon>Macrostomum</taxon>
    </lineage>
</organism>
<dbReference type="EMBL" id="NIVC01001242">
    <property type="protein sequence ID" value="PAA70394.1"/>
    <property type="molecule type" value="Genomic_DNA"/>
</dbReference>
<evidence type="ECO:0000313" key="2">
    <source>
        <dbReference type="EMBL" id="PAA70394.1"/>
    </source>
</evidence>
<accession>A0A267FAZ4</accession>
<name>A0A267FAZ4_9PLAT</name>
<dbReference type="STRING" id="282301.A0A267FAZ4"/>
<sequence>MATHRPVQLASWPPCGPRCCSGCATLTNCLLRSYLMDRLLDQAARLVKKCAFPELAPNHELARYQFYLGRAAQHLQQALR</sequence>
<feature type="domain" description="26S proteasome non-ATPase regulatory subunit 3 N-terminal TPR repeats" evidence="1">
    <location>
        <begin position="22"/>
        <end position="70"/>
    </location>
</feature>
<dbReference type="InterPro" id="IPR057985">
    <property type="entry name" value="TPR_PSMD3_N"/>
</dbReference>
<keyword evidence="3" id="KW-1185">Reference proteome</keyword>
<dbReference type="Proteomes" id="UP000215902">
    <property type="component" value="Unassembled WGS sequence"/>
</dbReference>
<evidence type="ECO:0000259" key="1">
    <source>
        <dbReference type="Pfam" id="PF25573"/>
    </source>
</evidence>
<comment type="caution">
    <text evidence="2">The sequence shown here is derived from an EMBL/GenBank/DDBJ whole genome shotgun (WGS) entry which is preliminary data.</text>
</comment>
<dbReference type="OrthoDB" id="1713558at2759"/>
<protein>
    <recommendedName>
        <fullName evidence="1">26S proteasome non-ATPase regulatory subunit 3 N-terminal TPR repeats domain-containing protein</fullName>
    </recommendedName>
</protein>
<proteinExistence type="predicted"/>
<dbReference type="Pfam" id="PF25573">
    <property type="entry name" value="TPR_PSMD3_N"/>
    <property type="match status" value="1"/>
</dbReference>
<evidence type="ECO:0000313" key="3">
    <source>
        <dbReference type="Proteomes" id="UP000215902"/>
    </source>
</evidence>
<gene>
    <name evidence="2" type="ORF">BOX15_Mlig011594g1</name>
</gene>
<reference evidence="2 3" key="1">
    <citation type="submission" date="2017-06" db="EMBL/GenBank/DDBJ databases">
        <title>A platform for efficient transgenesis in Macrostomum lignano, a flatworm model organism for stem cell research.</title>
        <authorList>
            <person name="Berezikov E."/>
        </authorList>
    </citation>
    <scope>NUCLEOTIDE SEQUENCE [LARGE SCALE GENOMIC DNA]</scope>
    <source>
        <strain evidence="2">DV1</strain>
        <tissue evidence="2">Whole organism</tissue>
    </source>
</reference>
<dbReference type="AlphaFoldDB" id="A0A267FAZ4"/>